<organism evidence="1 2">
    <name type="scientific">Linum trigynum</name>
    <dbReference type="NCBI Taxonomy" id="586398"/>
    <lineage>
        <taxon>Eukaryota</taxon>
        <taxon>Viridiplantae</taxon>
        <taxon>Streptophyta</taxon>
        <taxon>Embryophyta</taxon>
        <taxon>Tracheophyta</taxon>
        <taxon>Spermatophyta</taxon>
        <taxon>Magnoliopsida</taxon>
        <taxon>eudicotyledons</taxon>
        <taxon>Gunneridae</taxon>
        <taxon>Pentapetalae</taxon>
        <taxon>rosids</taxon>
        <taxon>fabids</taxon>
        <taxon>Malpighiales</taxon>
        <taxon>Linaceae</taxon>
        <taxon>Linum</taxon>
    </lineage>
</organism>
<accession>A0AAV2GNI0</accession>
<evidence type="ECO:0000313" key="2">
    <source>
        <dbReference type="Proteomes" id="UP001497516"/>
    </source>
</evidence>
<evidence type="ECO:0000313" key="1">
    <source>
        <dbReference type="EMBL" id="CAL1411837.1"/>
    </source>
</evidence>
<dbReference type="EMBL" id="OZ034822">
    <property type="protein sequence ID" value="CAL1411837.1"/>
    <property type="molecule type" value="Genomic_DNA"/>
</dbReference>
<protein>
    <submittedName>
        <fullName evidence="1">Uncharacterized protein</fullName>
    </submittedName>
</protein>
<keyword evidence="2" id="KW-1185">Reference proteome</keyword>
<reference evidence="1 2" key="1">
    <citation type="submission" date="2024-04" db="EMBL/GenBank/DDBJ databases">
        <authorList>
            <person name="Fracassetti M."/>
        </authorList>
    </citation>
    <scope>NUCLEOTIDE SEQUENCE [LARGE SCALE GENOMIC DNA]</scope>
</reference>
<dbReference type="AlphaFoldDB" id="A0AAV2GNI0"/>
<dbReference type="Proteomes" id="UP001497516">
    <property type="component" value="Chromosome 9"/>
</dbReference>
<name>A0AAV2GNI0_9ROSI</name>
<gene>
    <name evidence="1" type="ORF">LTRI10_LOCUS51171</name>
</gene>
<proteinExistence type="predicted"/>
<sequence length="69" mass="7601">MESSMVVHQYSKIMHLLLISLGQRRHFSGTICKEATGLCLSAGTRVETELAAISFVSFVSWQPAIGDEM</sequence>